<evidence type="ECO:0008006" key="3">
    <source>
        <dbReference type="Google" id="ProtNLM"/>
    </source>
</evidence>
<gene>
    <name evidence="1" type="ORF">Mucpa_4987</name>
</gene>
<dbReference type="AlphaFoldDB" id="H1Y928"/>
<dbReference type="HOGENOM" id="CLU_1123175_0_0_10"/>
<sequence>MHKLKLNVIQACLSVGVIFLIASCSKQQPIASQPSVVSIDFKGYVAKNTDTVQLKINNTIIKEGTGSISALGNQIALSATNPTLVSIYKKGADTPLLKKTIPPSPFNQKFTFYYTGTSFTDKVDLIYPTDATKMGFRISFQSSFYTQPVDVVILVSYKPVGTSAFITQSVTTIRNVVANSFSDLFELPTPPHGDAPENGSYVFLIYKAGTTELYDPRATATGNFNGITKSAFKPGDTRLLVLKENSITTTLIRFTLTDISAYFK</sequence>
<dbReference type="Proteomes" id="UP000002774">
    <property type="component" value="Chromosome"/>
</dbReference>
<proteinExistence type="predicted"/>
<accession>H1Y928</accession>
<keyword evidence="2" id="KW-1185">Reference proteome</keyword>
<evidence type="ECO:0000313" key="1">
    <source>
        <dbReference type="EMBL" id="EHQ29066.1"/>
    </source>
</evidence>
<dbReference type="OrthoDB" id="680758at2"/>
<dbReference type="EMBL" id="CM001403">
    <property type="protein sequence ID" value="EHQ29066.1"/>
    <property type="molecule type" value="Genomic_DNA"/>
</dbReference>
<organism evidence="1 2">
    <name type="scientific">Mucilaginibacter paludis DSM 18603</name>
    <dbReference type="NCBI Taxonomy" id="714943"/>
    <lineage>
        <taxon>Bacteria</taxon>
        <taxon>Pseudomonadati</taxon>
        <taxon>Bacteroidota</taxon>
        <taxon>Sphingobacteriia</taxon>
        <taxon>Sphingobacteriales</taxon>
        <taxon>Sphingobacteriaceae</taxon>
        <taxon>Mucilaginibacter</taxon>
    </lineage>
</organism>
<protein>
    <recommendedName>
        <fullName evidence="3">Lipoprotein</fullName>
    </recommendedName>
</protein>
<name>H1Y928_9SPHI</name>
<dbReference type="PROSITE" id="PS51257">
    <property type="entry name" value="PROKAR_LIPOPROTEIN"/>
    <property type="match status" value="1"/>
</dbReference>
<dbReference type="STRING" id="714943.Mucpa_4987"/>
<dbReference type="RefSeq" id="WP_008510101.1">
    <property type="nucleotide sequence ID" value="NZ_CM001403.1"/>
</dbReference>
<reference evidence="1" key="1">
    <citation type="submission" date="2011-09" db="EMBL/GenBank/DDBJ databases">
        <title>The permanent draft genome of Mucilaginibacter paludis DSM 18603.</title>
        <authorList>
            <consortium name="US DOE Joint Genome Institute (JGI-PGF)"/>
            <person name="Lucas S."/>
            <person name="Han J."/>
            <person name="Lapidus A."/>
            <person name="Bruce D."/>
            <person name="Goodwin L."/>
            <person name="Pitluck S."/>
            <person name="Peters L."/>
            <person name="Kyrpides N."/>
            <person name="Mavromatis K."/>
            <person name="Ivanova N."/>
            <person name="Mikhailova N."/>
            <person name="Held B."/>
            <person name="Detter J.C."/>
            <person name="Tapia R."/>
            <person name="Han C."/>
            <person name="Land M."/>
            <person name="Hauser L."/>
            <person name="Markowitz V."/>
            <person name="Cheng J.-F."/>
            <person name="Hugenholtz P."/>
            <person name="Woyke T."/>
            <person name="Wu D."/>
            <person name="Tindall B."/>
            <person name="Brambilla E."/>
            <person name="Klenk H.-P."/>
            <person name="Eisen J.A."/>
        </authorList>
    </citation>
    <scope>NUCLEOTIDE SEQUENCE [LARGE SCALE GENOMIC DNA]</scope>
    <source>
        <strain evidence="1">DSM 18603</strain>
    </source>
</reference>
<evidence type="ECO:0000313" key="2">
    <source>
        <dbReference type="Proteomes" id="UP000002774"/>
    </source>
</evidence>